<protein>
    <submittedName>
        <fullName evidence="3">Slc34a2-like protein</fullName>
    </submittedName>
</protein>
<evidence type="ECO:0000313" key="3">
    <source>
        <dbReference type="EMBL" id="KOO21402.1"/>
    </source>
</evidence>
<dbReference type="EMBL" id="JWZX01003365">
    <property type="protein sequence ID" value="KOO21402.1"/>
    <property type="molecule type" value="Genomic_DNA"/>
</dbReference>
<dbReference type="SMART" id="SM00879">
    <property type="entry name" value="Brix"/>
    <property type="match status" value="1"/>
</dbReference>
<proteinExistence type="predicted"/>
<dbReference type="Pfam" id="PF04427">
    <property type="entry name" value="Brix"/>
    <property type="match status" value="1"/>
</dbReference>
<keyword evidence="4" id="KW-1185">Reference proteome</keyword>
<gene>
    <name evidence="3" type="ORF">Ctob_005316</name>
</gene>
<feature type="domain" description="Brix" evidence="2">
    <location>
        <begin position="29"/>
        <end position="296"/>
    </location>
</feature>
<dbReference type="GO" id="GO:0019843">
    <property type="term" value="F:rRNA binding"/>
    <property type="evidence" value="ECO:0007669"/>
    <property type="project" value="InterPro"/>
</dbReference>
<evidence type="ECO:0000256" key="1">
    <source>
        <dbReference type="SAM" id="MobiDB-lite"/>
    </source>
</evidence>
<dbReference type="PANTHER" id="PTHR12661">
    <property type="entry name" value="PETER PAN-RELATED"/>
    <property type="match status" value="1"/>
</dbReference>
<reference evidence="4" key="1">
    <citation type="journal article" date="2015" name="PLoS Genet.">
        <title>Genome Sequence and Transcriptome Analyses of Chrysochromulina tobin: Metabolic Tools for Enhanced Algal Fitness in the Prominent Order Prymnesiales (Haptophyceae).</title>
        <authorList>
            <person name="Hovde B.T."/>
            <person name="Deodato C.R."/>
            <person name="Hunsperger H.M."/>
            <person name="Ryken S.A."/>
            <person name="Yost W."/>
            <person name="Jha R.K."/>
            <person name="Patterson J."/>
            <person name="Monnat R.J. Jr."/>
            <person name="Barlow S.B."/>
            <person name="Starkenburg S.R."/>
            <person name="Cattolico R.A."/>
        </authorList>
    </citation>
    <scope>NUCLEOTIDE SEQUENCE</scope>
    <source>
        <strain evidence="4">CCMP291</strain>
    </source>
</reference>
<organism evidence="3 4">
    <name type="scientific">Chrysochromulina tobinii</name>
    <dbReference type="NCBI Taxonomy" id="1460289"/>
    <lineage>
        <taxon>Eukaryota</taxon>
        <taxon>Haptista</taxon>
        <taxon>Haptophyta</taxon>
        <taxon>Prymnesiophyceae</taxon>
        <taxon>Prymnesiales</taxon>
        <taxon>Chrysochromulinaceae</taxon>
        <taxon>Chrysochromulina</taxon>
    </lineage>
</organism>
<dbReference type="PROSITE" id="PS50833">
    <property type="entry name" value="BRIX"/>
    <property type="match status" value="1"/>
</dbReference>
<feature type="region of interest" description="Disordered" evidence="1">
    <location>
        <begin position="239"/>
        <end position="267"/>
    </location>
</feature>
<dbReference type="GO" id="GO:0006364">
    <property type="term" value="P:rRNA processing"/>
    <property type="evidence" value="ECO:0007669"/>
    <property type="project" value="InterPro"/>
</dbReference>
<dbReference type="InterPro" id="IPR007109">
    <property type="entry name" value="Brix"/>
</dbReference>
<sequence length="347" mass="38322">MARRKGGRRIKRKTQKVTDTAESTTDIPPRAFVFSKGAVPGKLKALVENLKRVLSPNTATALRAQKRNKLRDFVDVAGMLHVSFFLIVSATDKNSYLRLVRCPRGPTLTFRITSFSLGSDIASAQRKPYSAGHSVWQSAPLLILSNFDKSVQHEALSATMLQNLFPTLNVATARLASFRRVVLVHQLPAAEGGGCELRQYVIKAAPTGVSKGVKRLVRGDKLPSLGRYSDMAEYLTRKGYSSESGAETDEEDKTELPQDYLHGRNTRSQQRVSIKLHEVGPRMSLALLKVEEGLCDGATLYHALVSKTEEEAAAIAERVEARAALKAERKQQQQLNVERKGLVTRKA</sequence>
<dbReference type="SUPFAM" id="SSF52954">
    <property type="entry name" value="Class II aaRS ABD-related"/>
    <property type="match status" value="1"/>
</dbReference>
<dbReference type="GO" id="GO:0000027">
    <property type="term" value="P:ribosomal large subunit assembly"/>
    <property type="evidence" value="ECO:0007669"/>
    <property type="project" value="TreeGrafter"/>
</dbReference>
<feature type="region of interest" description="Disordered" evidence="1">
    <location>
        <begin position="1"/>
        <end position="23"/>
    </location>
</feature>
<comment type="caution">
    <text evidence="3">The sequence shown here is derived from an EMBL/GenBank/DDBJ whole genome shotgun (WGS) entry which is preliminary data.</text>
</comment>
<dbReference type="PANTHER" id="PTHR12661:SF5">
    <property type="entry name" value="SUPPRESSOR OF SWI4 1 HOMOLOG"/>
    <property type="match status" value="1"/>
</dbReference>
<dbReference type="Proteomes" id="UP000037460">
    <property type="component" value="Unassembled WGS sequence"/>
</dbReference>
<dbReference type="InterPro" id="IPR045112">
    <property type="entry name" value="PPAN-like"/>
</dbReference>
<dbReference type="AlphaFoldDB" id="A0A0M0J506"/>
<evidence type="ECO:0000313" key="4">
    <source>
        <dbReference type="Proteomes" id="UP000037460"/>
    </source>
</evidence>
<name>A0A0M0J506_9EUKA</name>
<feature type="compositionally biased region" description="Basic residues" evidence="1">
    <location>
        <begin position="1"/>
        <end position="15"/>
    </location>
</feature>
<dbReference type="OrthoDB" id="10261452at2759"/>
<dbReference type="GO" id="GO:0030687">
    <property type="term" value="C:preribosome, large subunit precursor"/>
    <property type="evidence" value="ECO:0007669"/>
    <property type="project" value="TreeGrafter"/>
</dbReference>
<accession>A0A0M0J506</accession>
<evidence type="ECO:0000259" key="2">
    <source>
        <dbReference type="PROSITE" id="PS50833"/>
    </source>
</evidence>